<name>A0A6A6SB97_9PLEO</name>
<dbReference type="PANTHER" id="PTHR22891">
    <property type="entry name" value="EUKARYOTIC TRANSLATION INITIATION FACTOR 2C"/>
    <property type="match status" value="1"/>
</dbReference>
<dbReference type="OrthoDB" id="10252740at2759"/>
<evidence type="ECO:0000313" key="2">
    <source>
        <dbReference type="EMBL" id="KAF2644033.1"/>
    </source>
</evidence>
<dbReference type="Pfam" id="PF02171">
    <property type="entry name" value="Piwi"/>
    <property type="match status" value="1"/>
</dbReference>
<gene>
    <name evidence="2" type="ORF">P280DRAFT_393396</name>
</gene>
<evidence type="ECO:0000259" key="1">
    <source>
        <dbReference type="PROSITE" id="PS50822"/>
    </source>
</evidence>
<dbReference type="SMART" id="SM00950">
    <property type="entry name" value="Piwi"/>
    <property type="match status" value="1"/>
</dbReference>
<feature type="domain" description="Piwi" evidence="1">
    <location>
        <begin position="1"/>
        <end position="269"/>
    </location>
</feature>
<reference evidence="2" key="1">
    <citation type="journal article" date="2020" name="Stud. Mycol.">
        <title>101 Dothideomycetes genomes: a test case for predicting lifestyles and emergence of pathogens.</title>
        <authorList>
            <person name="Haridas S."/>
            <person name="Albert R."/>
            <person name="Binder M."/>
            <person name="Bloem J."/>
            <person name="Labutti K."/>
            <person name="Salamov A."/>
            <person name="Andreopoulos B."/>
            <person name="Baker S."/>
            <person name="Barry K."/>
            <person name="Bills G."/>
            <person name="Bluhm B."/>
            <person name="Cannon C."/>
            <person name="Castanera R."/>
            <person name="Culley D."/>
            <person name="Daum C."/>
            <person name="Ezra D."/>
            <person name="Gonzalez J."/>
            <person name="Henrissat B."/>
            <person name="Kuo A."/>
            <person name="Liang C."/>
            <person name="Lipzen A."/>
            <person name="Lutzoni F."/>
            <person name="Magnuson J."/>
            <person name="Mondo S."/>
            <person name="Nolan M."/>
            <person name="Ohm R."/>
            <person name="Pangilinan J."/>
            <person name="Park H.-J."/>
            <person name="Ramirez L."/>
            <person name="Alfaro M."/>
            <person name="Sun H."/>
            <person name="Tritt A."/>
            <person name="Yoshinaga Y."/>
            <person name="Zwiers L.-H."/>
            <person name="Turgeon B."/>
            <person name="Goodwin S."/>
            <person name="Spatafora J."/>
            <person name="Crous P."/>
            <person name="Grigoriev I."/>
        </authorList>
    </citation>
    <scope>NUCLEOTIDE SEQUENCE</scope>
    <source>
        <strain evidence="2">CBS 473.64</strain>
    </source>
</reference>
<dbReference type="PROSITE" id="PS50822">
    <property type="entry name" value="PIWI"/>
    <property type="match status" value="1"/>
</dbReference>
<dbReference type="EMBL" id="MU006779">
    <property type="protein sequence ID" value="KAF2644033.1"/>
    <property type="molecule type" value="Genomic_DNA"/>
</dbReference>
<dbReference type="InterPro" id="IPR036397">
    <property type="entry name" value="RNaseH_sf"/>
</dbReference>
<dbReference type="GO" id="GO:0003676">
    <property type="term" value="F:nucleic acid binding"/>
    <property type="evidence" value="ECO:0007669"/>
    <property type="project" value="InterPro"/>
</dbReference>
<protein>
    <submittedName>
        <fullName evidence="2">Piwi-domain-containing protein</fullName>
    </submittedName>
</protein>
<keyword evidence="3" id="KW-1185">Reference proteome</keyword>
<dbReference type="Gene3D" id="3.30.420.10">
    <property type="entry name" value="Ribonuclease H-like superfamily/Ribonuclease H"/>
    <property type="match status" value="1"/>
</dbReference>
<accession>A0A6A6SB97</accession>
<dbReference type="InterPro" id="IPR003165">
    <property type="entry name" value="Piwi"/>
</dbReference>
<evidence type="ECO:0000313" key="3">
    <source>
        <dbReference type="Proteomes" id="UP000799753"/>
    </source>
</evidence>
<dbReference type="AlphaFoldDB" id="A0A6A6SB97"/>
<dbReference type="InterPro" id="IPR012337">
    <property type="entry name" value="RNaseH-like_sf"/>
</dbReference>
<dbReference type="SUPFAM" id="SSF53098">
    <property type="entry name" value="Ribonuclease H-like"/>
    <property type="match status" value="1"/>
</dbReference>
<organism evidence="2 3">
    <name type="scientific">Massarina eburnea CBS 473.64</name>
    <dbReference type="NCBI Taxonomy" id="1395130"/>
    <lineage>
        <taxon>Eukaryota</taxon>
        <taxon>Fungi</taxon>
        <taxon>Dikarya</taxon>
        <taxon>Ascomycota</taxon>
        <taxon>Pezizomycotina</taxon>
        <taxon>Dothideomycetes</taxon>
        <taxon>Pleosporomycetidae</taxon>
        <taxon>Pleosporales</taxon>
        <taxon>Massarineae</taxon>
        <taxon>Massarinaceae</taxon>
        <taxon>Massarina</taxon>
    </lineage>
</organism>
<proteinExistence type="predicted"/>
<sequence length="337" mass="38369">MCNVAMKTNLKLGNINHAIDMTSSDIEQASQDVDLIILGADVTHTQRESAIDMPSLAAVVGSVDETFGKFLGSMHPQGHNEEVRIFKTNMTKMVEQRLRAWRRIQNRPKDLPTKVLYYRDGVSAGQYTAVRAQEVSAIRDAYKNLQLNSPSAIIPQITAVVVTKRHHTRFYPMTDDPHASCSAGTIVESGVTSPCYFDFFLQSHAPVVGTARPTHYFVLENGMQFGARDLQNFTNWLCTTYVRATRSVSYAPPAYYADRLCERARCYFKDFFDGNTKDMPNLDKLSGSDEDKKKMLEKRMVERADAVTERWKQRYEDNGGNEEGPWNKKFNDVMFWM</sequence>
<dbReference type="Proteomes" id="UP000799753">
    <property type="component" value="Unassembled WGS sequence"/>
</dbReference>